<keyword evidence="5 8" id="KW-0812">Transmembrane</keyword>
<dbReference type="PANTHER" id="PTHR30574">
    <property type="entry name" value="INNER MEMBRANE PROTEIN YEDE"/>
    <property type="match status" value="1"/>
</dbReference>
<proteinExistence type="predicted"/>
<feature type="transmembrane region" description="Helical" evidence="8">
    <location>
        <begin position="129"/>
        <end position="150"/>
    </location>
</feature>
<evidence type="ECO:0000313" key="10">
    <source>
        <dbReference type="Proteomes" id="UP000019335"/>
    </source>
</evidence>
<keyword evidence="3" id="KW-1003">Cell membrane</keyword>
<comment type="subcellular location">
    <subcellularLocation>
        <location evidence="1">Cell inner membrane</location>
        <topology evidence="1">Multi-pass membrane protein</topology>
    </subcellularLocation>
</comment>
<evidence type="ECO:0000256" key="8">
    <source>
        <dbReference type="SAM" id="Phobius"/>
    </source>
</evidence>
<accession>W7TM39</accession>
<keyword evidence="10" id="KW-1185">Reference proteome</keyword>
<evidence type="ECO:0000313" key="9">
    <source>
        <dbReference type="EMBL" id="EWM28165.1"/>
    </source>
</evidence>
<evidence type="ECO:0000256" key="3">
    <source>
        <dbReference type="ARBA" id="ARBA00022475"/>
    </source>
</evidence>
<gene>
    <name evidence="9" type="ORF">Naga_100004g66</name>
</gene>
<evidence type="ECO:0000256" key="2">
    <source>
        <dbReference type="ARBA" id="ARBA00022448"/>
    </source>
</evidence>
<feature type="transmembrane region" description="Helical" evidence="8">
    <location>
        <begin position="58"/>
        <end position="81"/>
    </location>
</feature>
<protein>
    <submittedName>
        <fullName evidence="9">Uncharacterized protein</fullName>
    </submittedName>
</protein>
<keyword evidence="6 8" id="KW-1133">Transmembrane helix</keyword>
<dbReference type="InterPro" id="IPR007272">
    <property type="entry name" value="Sulf_transp_TsuA/YedE"/>
</dbReference>
<keyword evidence="7 8" id="KW-0472">Membrane</keyword>
<name>W7TM39_9STRA</name>
<feature type="transmembrane region" description="Helical" evidence="8">
    <location>
        <begin position="243"/>
        <end position="263"/>
    </location>
</feature>
<dbReference type="EMBL" id="AZIL01000352">
    <property type="protein sequence ID" value="EWM28165.1"/>
    <property type="molecule type" value="Genomic_DNA"/>
</dbReference>
<comment type="caution">
    <text evidence="9">The sequence shown here is derived from an EMBL/GenBank/DDBJ whole genome shotgun (WGS) entry which is preliminary data.</text>
</comment>
<keyword evidence="4" id="KW-0997">Cell inner membrane</keyword>
<feature type="transmembrane region" description="Helical" evidence="8">
    <location>
        <begin position="202"/>
        <end position="223"/>
    </location>
</feature>
<dbReference type="Proteomes" id="UP000019335">
    <property type="component" value="Chromosome 5"/>
</dbReference>
<keyword evidence="2" id="KW-0813">Transport</keyword>
<evidence type="ECO:0000256" key="6">
    <source>
        <dbReference type="ARBA" id="ARBA00022989"/>
    </source>
</evidence>
<reference evidence="9 10" key="1">
    <citation type="journal article" date="2014" name="Mol. Plant">
        <title>Chromosome Scale Genome Assembly and Transcriptome Profiling of Nannochloropsis gaditana in Nitrogen Depletion.</title>
        <authorList>
            <person name="Corteggiani Carpinelli E."/>
            <person name="Telatin A."/>
            <person name="Vitulo N."/>
            <person name="Forcato C."/>
            <person name="D'Angelo M."/>
            <person name="Schiavon R."/>
            <person name="Vezzi A."/>
            <person name="Giacometti G.M."/>
            <person name="Morosinotto T."/>
            <person name="Valle G."/>
        </authorList>
    </citation>
    <scope>NUCLEOTIDE SEQUENCE [LARGE SCALE GENOMIC DNA]</scope>
    <source>
        <strain evidence="9 10">B-31</strain>
    </source>
</reference>
<dbReference type="AlphaFoldDB" id="W7TM39"/>
<dbReference type="Pfam" id="PF04143">
    <property type="entry name" value="Sulf_transp"/>
    <property type="match status" value="1"/>
</dbReference>
<dbReference type="PANTHER" id="PTHR30574:SF1">
    <property type="entry name" value="SULPHUR TRANSPORT DOMAIN-CONTAINING PROTEIN"/>
    <property type="match status" value="1"/>
</dbReference>
<evidence type="ECO:0000256" key="5">
    <source>
        <dbReference type="ARBA" id="ARBA00022692"/>
    </source>
</evidence>
<dbReference type="OrthoDB" id="206624at2759"/>
<evidence type="ECO:0000256" key="4">
    <source>
        <dbReference type="ARBA" id="ARBA00022519"/>
    </source>
</evidence>
<organism evidence="9 10">
    <name type="scientific">Nannochloropsis gaditana</name>
    <dbReference type="NCBI Taxonomy" id="72520"/>
    <lineage>
        <taxon>Eukaryota</taxon>
        <taxon>Sar</taxon>
        <taxon>Stramenopiles</taxon>
        <taxon>Ochrophyta</taxon>
        <taxon>Eustigmatophyceae</taxon>
        <taxon>Eustigmatales</taxon>
        <taxon>Monodopsidaceae</taxon>
        <taxon>Nannochloropsis</taxon>
    </lineage>
</organism>
<feature type="transmembrane region" description="Helical" evidence="8">
    <location>
        <begin position="93"/>
        <end position="109"/>
    </location>
</feature>
<dbReference type="Pfam" id="PF20398">
    <property type="entry name" value="DUF6691"/>
    <property type="match status" value="1"/>
</dbReference>
<feature type="transmembrane region" description="Helical" evidence="8">
    <location>
        <begin position="170"/>
        <end position="190"/>
    </location>
</feature>
<evidence type="ECO:0000256" key="1">
    <source>
        <dbReference type="ARBA" id="ARBA00004429"/>
    </source>
</evidence>
<dbReference type="InterPro" id="IPR046513">
    <property type="entry name" value="DUF6691"/>
</dbReference>
<sequence length="362" mass="38115">MKMPDFSLTYPQFTPWSAFCGGSLIAASALLFLVVAGKRVGISGLISAGLLSSLRLQPLDPLATSFLSAFLVAALAAPLVFNPPPPPLLLPPTAYVLSGLLVGFGTRLGNGCTSGHGVCGLSRLSKRGAVAVITFMSVGVAIASFLGAHPHPFFRVAPPTPPASSDALDLPIPPAFWTPSVLLLAVFLLLHRLGQKTSFHPCLHLAAFLSGALFALGLALSGMSQSLKVLDFLFLRFPGWDPSLVVVLGAAVGLLTPFSLYILSHQAVAYGDPSVKIYTPGKGPLATSQSEKVDWRLLVGEAIFGAGWGITGICPGPALVLLAQGHRKVALLFWPMYVGGYLLEEALERVLTRRKEDAGKKE</sequence>
<feature type="transmembrane region" description="Helical" evidence="8">
    <location>
        <begin position="16"/>
        <end position="37"/>
    </location>
</feature>
<evidence type="ECO:0000256" key="7">
    <source>
        <dbReference type="ARBA" id="ARBA00023136"/>
    </source>
</evidence>
<dbReference type="GO" id="GO:0005886">
    <property type="term" value="C:plasma membrane"/>
    <property type="evidence" value="ECO:0007669"/>
    <property type="project" value="UniProtKB-SubCell"/>
</dbReference>